<name>M3CZM1_SPHMS</name>
<dbReference type="GeneID" id="27897983"/>
<reference evidence="1 2" key="1">
    <citation type="journal article" date="2012" name="PLoS Pathog.">
        <title>Diverse lifestyles and strategies of plant pathogenesis encoded in the genomes of eighteen Dothideomycetes fungi.</title>
        <authorList>
            <person name="Ohm R.A."/>
            <person name="Feau N."/>
            <person name="Henrissat B."/>
            <person name="Schoch C.L."/>
            <person name="Horwitz B.A."/>
            <person name="Barry K.W."/>
            <person name="Condon B.J."/>
            <person name="Copeland A.C."/>
            <person name="Dhillon B."/>
            <person name="Glaser F."/>
            <person name="Hesse C.N."/>
            <person name="Kosti I."/>
            <person name="LaButti K."/>
            <person name="Lindquist E.A."/>
            <person name="Lucas S."/>
            <person name="Salamov A.A."/>
            <person name="Bradshaw R.E."/>
            <person name="Ciuffetti L."/>
            <person name="Hamelin R.C."/>
            <person name="Kema G.H.J."/>
            <person name="Lawrence C."/>
            <person name="Scott J.A."/>
            <person name="Spatafora J.W."/>
            <person name="Turgeon B.G."/>
            <person name="de Wit P.J.G.M."/>
            <person name="Zhong S."/>
            <person name="Goodwin S.B."/>
            <person name="Grigoriev I.V."/>
        </authorList>
    </citation>
    <scope>NUCLEOTIDE SEQUENCE [LARGE SCALE GENOMIC DNA]</scope>
    <source>
        <strain evidence="1 2">SO2202</strain>
    </source>
</reference>
<sequence length="579" mass="65393">MAPYTTYKLTMDCLVVVERQTGDPRVKQVLEPLFSGHGQCRCDVRGCVVMHDTPSLHKLLWTAAALDHRVALTQSESCAIHNFDQHYTTLAARLTSPPFSSFPPPWWWASIREGWGNVAHEPYWSPQSQVRRILDRLHWVNLNPGESGITAILINETCRLKIGVTIHNTTDFDGGIQRIKTLLKAAVLCERQFDTVQNIQSIRRGSMNVLEWLRKIQAQHTHAQLADLARRLPTNVTLSGRHKRQRSAASPHSVWQEFPASLEVEAILSLIEVCKRLVHWSASAQPNTLHDLLTSSCTDLLCTLPRFLEGIGLGESALNHFKARQCEDGWANSYANRMFVRTMEGVALHHPLWLLLHHTALARLWNTHEINIEMIINEKIRGGEYGWLPVGPALLQPAHQSYTTTTPPVSAKWLPLPVWHYTPEPARWISPGTVLAEWPRRDSVIVPLAGTPSSRPPIPSLSLTSQVSFTTDLSVDEDGKIEWNLFSEQDLAKKVRSQDDWAVTTQTSRVTASHSGSFRITRASASAKVEDMEFLQKCDYKGREREEKTARREVHRRFCRVSVAESQPSSLLPPTHSVL</sequence>
<evidence type="ECO:0000313" key="1">
    <source>
        <dbReference type="EMBL" id="EMF10084.1"/>
    </source>
</evidence>
<dbReference type="RefSeq" id="XP_016758205.1">
    <property type="nucleotide sequence ID" value="XM_016900846.1"/>
</dbReference>
<keyword evidence="2" id="KW-1185">Reference proteome</keyword>
<gene>
    <name evidence="1" type="ORF">SEPMUDRAFT_110478</name>
</gene>
<evidence type="ECO:0000313" key="2">
    <source>
        <dbReference type="Proteomes" id="UP000016931"/>
    </source>
</evidence>
<dbReference type="HOGENOM" id="CLU_471062_0_0_1"/>
<proteinExistence type="predicted"/>
<dbReference type="Proteomes" id="UP000016931">
    <property type="component" value="Unassembled WGS sequence"/>
</dbReference>
<dbReference type="EMBL" id="KB456268">
    <property type="protein sequence ID" value="EMF10084.1"/>
    <property type="molecule type" value="Genomic_DNA"/>
</dbReference>
<accession>M3CZM1</accession>
<dbReference type="AlphaFoldDB" id="M3CZM1"/>
<organism evidence="1 2">
    <name type="scientific">Sphaerulina musiva (strain SO2202)</name>
    <name type="common">Poplar stem canker fungus</name>
    <name type="synonym">Septoria musiva</name>
    <dbReference type="NCBI Taxonomy" id="692275"/>
    <lineage>
        <taxon>Eukaryota</taxon>
        <taxon>Fungi</taxon>
        <taxon>Dikarya</taxon>
        <taxon>Ascomycota</taxon>
        <taxon>Pezizomycotina</taxon>
        <taxon>Dothideomycetes</taxon>
        <taxon>Dothideomycetidae</taxon>
        <taxon>Mycosphaerellales</taxon>
        <taxon>Mycosphaerellaceae</taxon>
        <taxon>Sphaerulina</taxon>
    </lineage>
</organism>
<dbReference type="eggNOG" id="ENOG502T47M">
    <property type="taxonomic scope" value="Eukaryota"/>
</dbReference>
<protein>
    <submittedName>
        <fullName evidence="1">Uncharacterized protein</fullName>
    </submittedName>
</protein>